<evidence type="ECO:0000313" key="3">
    <source>
        <dbReference type="Proteomes" id="UP000438429"/>
    </source>
</evidence>
<dbReference type="Proteomes" id="UP000438429">
    <property type="component" value="Unassembled WGS sequence"/>
</dbReference>
<name>A0A6A4TI47_SCOMX</name>
<gene>
    <name evidence="2" type="ORF">F2P81_005284</name>
</gene>
<dbReference type="AlphaFoldDB" id="A0A6A4TI47"/>
<reference evidence="2 3" key="1">
    <citation type="submission" date="2019-06" db="EMBL/GenBank/DDBJ databases">
        <title>Draft genomes of female and male turbot (Scophthalmus maximus).</title>
        <authorList>
            <person name="Xu H."/>
            <person name="Xu X.-W."/>
            <person name="Shao C."/>
            <person name="Chen S."/>
        </authorList>
    </citation>
    <scope>NUCLEOTIDE SEQUENCE [LARGE SCALE GENOMIC DNA]</scope>
    <source>
        <strain evidence="2">Ysfricsl-2016a</strain>
        <tissue evidence="2">Blood</tissue>
    </source>
</reference>
<evidence type="ECO:0000256" key="1">
    <source>
        <dbReference type="SAM" id="MobiDB-lite"/>
    </source>
</evidence>
<feature type="region of interest" description="Disordered" evidence="1">
    <location>
        <begin position="62"/>
        <end position="93"/>
    </location>
</feature>
<sequence length="112" mass="12576">MVYGTRVKNVREWPSFQLERGCVQLRKVSSVPVTNSGSSALLSEIDYDLIELFTNIILSSSTLGYDDSSDTGDDTGVHESEFEDELDSEREPEEPLPKLIFKLTHILVLGRL</sequence>
<proteinExistence type="predicted"/>
<dbReference type="EMBL" id="VEVO01000005">
    <property type="protein sequence ID" value="KAF0041752.1"/>
    <property type="molecule type" value="Genomic_DNA"/>
</dbReference>
<feature type="compositionally biased region" description="Acidic residues" evidence="1">
    <location>
        <begin position="81"/>
        <end position="93"/>
    </location>
</feature>
<evidence type="ECO:0000313" key="2">
    <source>
        <dbReference type="EMBL" id="KAF0041752.1"/>
    </source>
</evidence>
<accession>A0A6A4TI47</accession>
<comment type="caution">
    <text evidence="2">The sequence shown here is derived from an EMBL/GenBank/DDBJ whole genome shotgun (WGS) entry which is preliminary data.</text>
</comment>
<organism evidence="2 3">
    <name type="scientific">Scophthalmus maximus</name>
    <name type="common">Turbot</name>
    <name type="synonym">Psetta maxima</name>
    <dbReference type="NCBI Taxonomy" id="52904"/>
    <lineage>
        <taxon>Eukaryota</taxon>
        <taxon>Metazoa</taxon>
        <taxon>Chordata</taxon>
        <taxon>Craniata</taxon>
        <taxon>Vertebrata</taxon>
        <taxon>Euteleostomi</taxon>
        <taxon>Actinopterygii</taxon>
        <taxon>Neopterygii</taxon>
        <taxon>Teleostei</taxon>
        <taxon>Neoteleostei</taxon>
        <taxon>Acanthomorphata</taxon>
        <taxon>Carangaria</taxon>
        <taxon>Pleuronectiformes</taxon>
        <taxon>Pleuronectoidei</taxon>
        <taxon>Scophthalmidae</taxon>
        <taxon>Scophthalmus</taxon>
    </lineage>
</organism>
<protein>
    <submittedName>
        <fullName evidence="2">Uncharacterized protein</fullName>
    </submittedName>
</protein>